<dbReference type="Gene3D" id="3.40.50.2300">
    <property type="match status" value="1"/>
</dbReference>
<dbReference type="AlphaFoldDB" id="A0A841GQX7"/>
<dbReference type="InterPro" id="IPR050595">
    <property type="entry name" value="Bact_response_regulator"/>
</dbReference>
<organism evidence="4 5">
    <name type="scientific">Longimicrobium terrae</name>
    <dbReference type="NCBI Taxonomy" id="1639882"/>
    <lineage>
        <taxon>Bacteria</taxon>
        <taxon>Pseudomonadati</taxon>
        <taxon>Gemmatimonadota</taxon>
        <taxon>Longimicrobiia</taxon>
        <taxon>Longimicrobiales</taxon>
        <taxon>Longimicrobiaceae</taxon>
        <taxon>Longimicrobium</taxon>
    </lineage>
</organism>
<feature type="domain" description="Response regulatory" evidence="3">
    <location>
        <begin position="15"/>
        <end position="130"/>
    </location>
</feature>
<keyword evidence="5" id="KW-1185">Reference proteome</keyword>
<dbReference type="EMBL" id="JACHIA010000003">
    <property type="protein sequence ID" value="MBB6069952.1"/>
    <property type="molecule type" value="Genomic_DNA"/>
</dbReference>
<proteinExistence type="predicted"/>
<dbReference type="Proteomes" id="UP000582837">
    <property type="component" value="Unassembled WGS sequence"/>
</dbReference>
<dbReference type="PROSITE" id="PS50110">
    <property type="entry name" value="RESPONSE_REGULATORY"/>
    <property type="match status" value="1"/>
</dbReference>
<protein>
    <submittedName>
        <fullName evidence="4">CheY-like chemotaxis protein</fullName>
    </submittedName>
</protein>
<feature type="modified residue" description="4-aspartylphosphate" evidence="2">
    <location>
        <position position="66"/>
    </location>
</feature>
<dbReference type="InterPro" id="IPR001789">
    <property type="entry name" value="Sig_transdc_resp-reg_receiver"/>
</dbReference>
<name>A0A841GQX7_9BACT</name>
<evidence type="ECO:0000256" key="1">
    <source>
        <dbReference type="ARBA" id="ARBA00022553"/>
    </source>
</evidence>
<gene>
    <name evidence="4" type="ORF">HNQ61_001569</name>
</gene>
<evidence type="ECO:0000313" key="4">
    <source>
        <dbReference type="EMBL" id="MBB6069952.1"/>
    </source>
</evidence>
<accession>A0A841GQX7</accession>
<dbReference type="PANTHER" id="PTHR44591:SF18">
    <property type="entry name" value="REGULATORY PROTEIN"/>
    <property type="match status" value="1"/>
</dbReference>
<dbReference type="InterPro" id="IPR011006">
    <property type="entry name" value="CheY-like_superfamily"/>
</dbReference>
<dbReference type="RefSeq" id="WP_183685573.1">
    <property type="nucleotide sequence ID" value="NZ_JACHIA010000003.1"/>
</dbReference>
<dbReference type="SMART" id="SM00448">
    <property type="entry name" value="REC"/>
    <property type="match status" value="1"/>
</dbReference>
<dbReference type="CDD" id="cd00156">
    <property type="entry name" value="REC"/>
    <property type="match status" value="1"/>
</dbReference>
<reference evidence="4 5" key="1">
    <citation type="submission" date="2020-08" db="EMBL/GenBank/DDBJ databases">
        <title>Genomic Encyclopedia of Type Strains, Phase IV (KMG-IV): sequencing the most valuable type-strain genomes for metagenomic binning, comparative biology and taxonomic classification.</title>
        <authorList>
            <person name="Goeker M."/>
        </authorList>
    </citation>
    <scope>NUCLEOTIDE SEQUENCE [LARGE SCALE GENOMIC DNA]</scope>
    <source>
        <strain evidence="4 5">DSM 29007</strain>
    </source>
</reference>
<comment type="caution">
    <text evidence="4">The sequence shown here is derived from an EMBL/GenBank/DDBJ whole genome shotgun (WGS) entry which is preliminary data.</text>
</comment>
<evidence type="ECO:0000313" key="5">
    <source>
        <dbReference type="Proteomes" id="UP000582837"/>
    </source>
</evidence>
<sequence>MEHATNDPRAGTLGTILVVDDDDGVRRVTRRTLERRGYLVVEAASGPEALDVASEFDGPIDLVIMDIMMPGMTGNQASYHLAEIRPGTPLLCVSGRPDASEVRFGVAARAAFLPKPFTPDQLASAVEKVLQGDTAP</sequence>
<evidence type="ECO:0000259" key="3">
    <source>
        <dbReference type="PROSITE" id="PS50110"/>
    </source>
</evidence>
<keyword evidence="1 2" id="KW-0597">Phosphoprotein</keyword>
<dbReference type="GO" id="GO:0000160">
    <property type="term" value="P:phosphorelay signal transduction system"/>
    <property type="evidence" value="ECO:0007669"/>
    <property type="project" value="InterPro"/>
</dbReference>
<evidence type="ECO:0000256" key="2">
    <source>
        <dbReference type="PROSITE-ProRule" id="PRU00169"/>
    </source>
</evidence>
<dbReference type="SUPFAM" id="SSF52172">
    <property type="entry name" value="CheY-like"/>
    <property type="match status" value="1"/>
</dbReference>
<dbReference type="PANTHER" id="PTHR44591">
    <property type="entry name" value="STRESS RESPONSE REGULATOR PROTEIN 1"/>
    <property type="match status" value="1"/>
</dbReference>
<dbReference type="Pfam" id="PF00072">
    <property type="entry name" value="Response_reg"/>
    <property type="match status" value="1"/>
</dbReference>